<comment type="caution">
    <text evidence="1">The sequence shown here is derived from an EMBL/GenBank/DDBJ whole genome shotgun (WGS) entry which is preliminary data.</text>
</comment>
<evidence type="ECO:0008006" key="3">
    <source>
        <dbReference type="Google" id="ProtNLM"/>
    </source>
</evidence>
<dbReference type="AlphaFoldDB" id="A0A9W6UQ47"/>
<dbReference type="RefSeq" id="WP_033251165.1">
    <property type="nucleotide sequence ID" value="NZ_BSRX01000030.1"/>
</dbReference>
<dbReference type="EMBL" id="BSRX01000030">
    <property type="protein sequence ID" value="GLW56714.1"/>
    <property type="molecule type" value="Genomic_DNA"/>
</dbReference>
<accession>A0A9W6UQ47</accession>
<protein>
    <recommendedName>
        <fullName evidence="3">Roadblock/LAMTOR2 domain-containing protein</fullName>
    </recommendedName>
</protein>
<name>A0A9W6UQ47_9ACTN</name>
<proteinExistence type="predicted"/>
<dbReference type="OrthoDB" id="3781969at2"/>
<evidence type="ECO:0000313" key="1">
    <source>
        <dbReference type="EMBL" id="GLW56714.1"/>
    </source>
</evidence>
<sequence>MANLETSLKEAMTIEGAIGVALVDYGSGMALGTLGDGGEIDLNVAAAANTDLVRAKMRAMEMLNLHDDGIEDILVTLTGQYHLIRPLTTSSGRGLFLYLALNRTRSNLAMARHQLKRIESTLEV</sequence>
<gene>
    <name evidence="1" type="ORF">Kpho01_47250</name>
</gene>
<dbReference type="Proteomes" id="UP001165143">
    <property type="component" value="Unassembled WGS sequence"/>
</dbReference>
<organism evidence="1 2">
    <name type="scientific">Kitasatospora phosalacinea</name>
    <dbReference type="NCBI Taxonomy" id="2065"/>
    <lineage>
        <taxon>Bacteria</taxon>
        <taxon>Bacillati</taxon>
        <taxon>Actinomycetota</taxon>
        <taxon>Actinomycetes</taxon>
        <taxon>Kitasatosporales</taxon>
        <taxon>Streptomycetaceae</taxon>
        <taxon>Kitasatospora</taxon>
    </lineage>
</organism>
<evidence type="ECO:0000313" key="2">
    <source>
        <dbReference type="Proteomes" id="UP001165143"/>
    </source>
</evidence>
<reference evidence="1" key="1">
    <citation type="submission" date="2023-02" db="EMBL/GenBank/DDBJ databases">
        <title>Kitasatospora phosalacinea NBRC 14362.</title>
        <authorList>
            <person name="Ichikawa N."/>
            <person name="Sato H."/>
            <person name="Tonouchi N."/>
        </authorList>
    </citation>
    <scope>NUCLEOTIDE SEQUENCE</scope>
    <source>
        <strain evidence="1">NBRC 14362</strain>
    </source>
</reference>